<evidence type="ECO:0000313" key="1">
    <source>
        <dbReference type="EMBL" id="BDZ47178.1"/>
    </source>
</evidence>
<gene>
    <name evidence="1" type="ORF">GCM10025866_30870</name>
</gene>
<evidence type="ECO:0000313" key="2">
    <source>
        <dbReference type="Proteomes" id="UP001321498"/>
    </source>
</evidence>
<proteinExistence type="predicted"/>
<protein>
    <submittedName>
        <fullName evidence="1">Uncharacterized protein</fullName>
    </submittedName>
</protein>
<reference evidence="2" key="1">
    <citation type="journal article" date="2019" name="Int. J. Syst. Evol. Microbiol.">
        <title>The Global Catalogue of Microorganisms (GCM) 10K type strain sequencing project: providing services to taxonomists for standard genome sequencing and annotation.</title>
        <authorList>
            <consortium name="The Broad Institute Genomics Platform"/>
            <consortium name="The Broad Institute Genome Sequencing Center for Infectious Disease"/>
            <person name="Wu L."/>
            <person name="Ma J."/>
        </authorList>
    </citation>
    <scope>NUCLEOTIDE SEQUENCE [LARGE SCALE GENOMIC DNA]</scope>
    <source>
        <strain evidence="2">NBRC 108725</strain>
    </source>
</reference>
<accession>A0ABM8GFP8</accession>
<name>A0ABM8GFP8_9MICO</name>
<dbReference type="EMBL" id="AP027731">
    <property type="protein sequence ID" value="BDZ47178.1"/>
    <property type="molecule type" value="Genomic_DNA"/>
</dbReference>
<dbReference type="Proteomes" id="UP001321498">
    <property type="component" value="Chromosome"/>
</dbReference>
<organism evidence="1 2">
    <name type="scientific">Naasia aerilata</name>
    <dbReference type="NCBI Taxonomy" id="1162966"/>
    <lineage>
        <taxon>Bacteria</taxon>
        <taxon>Bacillati</taxon>
        <taxon>Actinomycetota</taxon>
        <taxon>Actinomycetes</taxon>
        <taxon>Micrococcales</taxon>
        <taxon>Microbacteriaceae</taxon>
        <taxon>Naasia</taxon>
    </lineage>
</organism>
<sequence length="144" mass="15134">MESTLAWLGPDSEPWIVRATPPLWDSRNTFISSAGPSIAANTMSAYLTYDHRCGLGATNIEPESSRTTSISWDFPTVAGTLEQMAVGLAATAWWATGTANAAAGAALAPIKTVAVTATAAVVVRRIPRIRAPTGISPFKYSLPT</sequence>
<keyword evidence="2" id="KW-1185">Reference proteome</keyword>